<evidence type="ECO:0000256" key="1">
    <source>
        <dbReference type="ARBA" id="ARBA00004141"/>
    </source>
</evidence>
<feature type="transmembrane region" description="Helical" evidence="7">
    <location>
        <begin position="443"/>
        <end position="466"/>
    </location>
</feature>
<keyword evidence="3 7" id="KW-0812">Transmembrane</keyword>
<dbReference type="PANTHER" id="PTHR10766">
    <property type="entry name" value="TRANSMEMBRANE 9 SUPERFAMILY PROTEIN"/>
    <property type="match status" value="1"/>
</dbReference>
<comment type="subcellular location">
    <subcellularLocation>
        <location evidence="1">Membrane</location>
        <topology evidence="1">Multi-pass membrane protein</topology>
    </subcellularLocation>
</comment>
<keyword evidence="6 7" id="KW-0472">Membrane</keyword>
<feature type="chain" id="PRO_5021038691" description="Transmembrane 9 superfamily member" evidence="7">
    <location>
        <begin position="24"/>
        <end position="538"/>
    </location>
</feature>
<evidence type="ECO:0000256" key="4">
    <source>
        <dbReference type="ARBA" id="ARBA00022729"/>
    </source>
</evidence>
<sequence>MNWRRLARALPVLLLAYLPATRAFYLPGVAPHDYRQGERVDLWVNPITPKIDGHGNHLRSVIPYHYYLDHFHFCQPAGGPESKSASLGAILSGDRLYSSPFNLSMMRNATCEVLCKTDAIPKEDAAFIADRIREHYAYNWLIDGLPAAHVKLDEQTHESFYSVGFALGDTVLPSQTDNEAAKEKQLAKLHNHYTIRIQYHTQDSVNYRVVGVLVQPSSKQTVLDKEGKANCNVEEALVLDETADHPGIVYTYDVQWEESDIPWGTRWDSYLHVFDPNIHWFSLINSAVIVLLLTGMVAMILLRALHKDIARYNVDEEQEDIQEDFGWKLVHGDVFRTPPHAMLLSALVGNGTQLLCMACVTLVFAVLGFLSPSNRGALVTMIVTFYMLFGCVAGYVSARLYKMFGGEEWRKSILVTAFLFPGAVFAVYFFVNFFLIGARSSDAVPIGTLAALFALWFLVSTPLTFVPDQSIYLRPFPAMLMGGVLPFGAIFIELYFIMNSIWYHKIYYVFGFLFLVFVLLAFTCSQVTILICYFHLCA</sequence>
<proteinExistence type="inferred from homology"/>
<organism evidence="8 9">
    <name type="scientific">Thamnocephalis sphaerospora</name>
    <dbReference type="NCBI Taxonomy" id="78915"/>
    <lineage>
        <taxon>Eukaryota</taxon>
        <taxon>Fungi</taxon>
        <taxon>Fungi incertae sedis</taxon>
        <taxon>Zoopagomycota</taxon>
        <taxon>Zoopagomycotina</taxon>
        <taxon>Zoopagomycetes</taxon>
        <taxon>Zoopagales</taxon>
        <taxon>Sigmoideomycetaceae</taxon>
        <taxon>Thamnocephalis</taxon>
    </lineage>
</organism>
<feature type="signal peptide" evidence="7">
    <location>
        <begin position="1"/>
        <end position="23"/>
    </location>
</feature>
<dbReference type="InterPro" id="IPR004240">
    <property type="entry name" value="EMP70"/>
</dbReference>
<dbReference type="STRING" id="78915.A0A4P9XLF5"/>
<dbReference type="InterPro" id="IPR036259">
    <property type="entry name" value="MFS_trans_sf"/>
</dbReference>
<feature type="transmembrane region" description="Helical" evidence="7">
    <location>
        <begin position="280"/>
        <end position="302"/>
    </location>
</feature>
<evidence type="ECO:0000256" key="3">
    <source>
        <dbReference type="ARBA" id="ARBA00022692"/>
    </source>
</evidence>
<dbReference type="PANTHER" id="PTHR10766:SF111">
    <property type="entry name" value="TRANSMEMBRANE 9 SUPERFAMILY MEMBER 2"/>
    <property type="match status" value="1"/>
</dbReference>
<protein>
    <recommendedName>
        <fullName evidence="7">Transmembrane 9 superfamily member</fullName>
    </recommendedName>
</protein>
<dbReference type="Pfam" id="PF02990">
    <property type="entry name" value="EMP70"/>
    <property type="match status" value="1"/>
</dbReference>
<reference evidence="9" key="1">
    <citation type="journal article" date="2018" name="Nat. Microbiol.">
        <title>Leveraging single-cell genomics to expand the fungal tree of life.</title>
        <authorList>
            <person name="Ahrendt S.R."/>
            <person name="Quandt C.A."/>
            <person name="Ciobanu D."/>
            <person name="Clum A."/>
            <person name="Salamov A."/>
            <person name="Andreopoulos B."/>
            <person name="Cheng J.F."/>
            <person name="Woyke T."/>
            <person name="Pelin A."/>
            <person name="Henrissat B."/>
            <person name="Reynolds N.K."/>
            <person name="Benny G.L."/>
            <person name="Smith M.E."/>
            <person name="James T.Y."/>
            <person name="Grigoriev I.V."/>
        </authorList>
    </citation>
    <scope>NUCLEOTIDE SEQUENCE [LARGE SCALE GENOMIC DNA]</scope>
    <source>
        <strain evidence="9">RSA 1356</strain>
    </source>
</reference>
<dbReference type="GO" id="GO:0005737">
    <property type="term" value="C:cytoplasm"/>
    <property type="evidence" value="ECO:0007669"/>
    <property type="project" value="UniProtKB-ARBA"/>
</dbReference>
<name>A0A4P9XLF5_9FUNG</name>
<dbReference type="GO" id="GO:0016020">
    <property type="term" value="C:membrane"/>
    <property type="evidence" value="ECO:0007669"/>
    <property type="project" value="UniProtKB-SubCell"/>
</dbReference>
<dbReference type="SUPFAM" id="SSF103473">
    <property type="entry name" value="MFS general substrate transporter"/>
    <property type="match status" value="1"/>
</dbReference>
<evidence type="ECO:0000313" key="8">
    <source>
        <dbReference type="EMBL" id="RKP06697.1"/>
    </source>
</evidence>
<feature type="transmembrane region" description="Helical" evidence="7">
    <location>
        <begin position="343"/>
        <end position="370"/>
    </location>
</feature>
<feature type="transmembrane region" description="Helical" evidence="7">
    <location>
        <begin position="376"/>
        <end position="401"/>
    </location>
</feature>
<dbReference type="EMBL" id="KZ992835">
    <property type="protein sequence ID" value="RKP06697.1"/>
    <property type="molecule type" value="Genomic_DNA"/>
</dbReference>
<evidence type="ECO:0000313" key="9">
    <source>
        <dbReference type="Proteomes" id="UP000271241"/>
    </source>
</evidence>
<keyword evidence="4 7" id="KW-0732">Signal</keyword>
<evidence type="ECO:0000256" key="5">
    <source>
        <dbReference type="ARBA" id="ARBA00022989"/>
    </source>
</evidence>
<dbReference type="OrthoDB" id="1666796at2759"/>
<dbReference type="AlphaFoldDB" id="A0A4P9XLF5"/>
<evidence type="ECO:0000256" key="6">
    <source>
        <dbReference type="ARBA" id="ARBA00023136"/>
    </source>
</evidence>
<evidence type="ECO:0000256" key="2">
    <source>
        <dbReference type="ARBA" id="ARBA00005227"/>
    </source>
</evidence>
<comment type="similarity">
    <text evidence="2 7">Belongs to the nonaspanin (TM9SF) (TC 9.A.2) family.</text>
</comment>
<feature type="transmembrane region" description="Helical" evidence="7">
    <location>
        <begin position="413"/>
        <end position="437"/>
    </location>
</feature>
<keyword evidence="5 7" id="KW-1133">Transmembrane helix</keyword>
<accession>A0A4P9XLF5</accession>
<dbReference type="Proteomes" id="UP000271241">
    <property type="component" value="Unassembled WGS sequence"/>
</dbReference>
<comment type="caution">
    <text evidence="7">Lacks conserved residue(s) required for the propagation of feature annotation.</text>
</comment>
<feature type="transmembrane region" description="Helical" evidence="7">
    <location>
        <begin position="510"/>
        <end position="536"/>
    </location>
</feature>
<keyword evidence="9" id="KW-1185">Reference proteome</keyword>
<gene>
    <name evidence="8" type="ORF">THASP1DRAFT_31496</name>
</gene>
<feature type="transmembrane region" description="Helical" evidence="7">
    <location>
        <begin position="478"/>
        <end position="498"/>
    </location>
</feature>
<dbReference type="GO" id="GO:0072657">
    <property type="term" value="P:protein localization to membrane"/>
    <property type="evidence" value="ECO:0007669"/>
    <property type="project" value="TreeGrafter"/>
</dbReference>
<evidence type="ECO:0000256" key="7">
    <source>
        <dbReference type="RuleBase" id="RU363079"/>
    </source>
</evidence>